<keyword evidence="1 4" id="KW-0472">Membrane</keyword>
<dbReference type="Proteomes" id="UP000472270">
    <property type="component" value="Unassembled WGS sequence"/>
</dbReference>
<evidence type="ECO:0000256" key="4">
    <source>
        <dbReference type="SAM" id="Phobius"/>
    </source>
</evidence>
<protein>
    <submittedName>
        <fullName evidence="5">Peroxisomal biogenesis factor 11 gamma</fullName>
    </submittedName>
</protein>
<keyword evidence="4" id="KW-1133">Transmembrane helix</keyword>
<accession>A0A673LCY5</accession>
<comment type="subcellular location">
    <subcellularLocation>
        <location evidence="3">Peroxisome membrane</location>
    </subcellularLocation>
</comment>
<sequence length="224" mass="25084">ENDSFENIVEIVNMSGDIIMDCNDLYCLFTRCIAPRKHKICDRRNDKQQALLYTGQKTRFDDLSMLTYSTSYGLGASVRTQDGSHIAWAADAELIKTKSYRWWVLSTGLWGLSLILNILGSIRSILFLKRKAQTCQRSGSAETALRRQIRGEVFSILSSLADLGNAIHWMLPGFLWAGRFPPWLVGLMGTTSSLIGLLPISSGDQGLANLQISSQTYWLLLIKC</sequence>
<organism evidence="5 6">
    <name type="scientific">Sinocyclocheilus rhinocerous</name>
    <dbReference type="NCBI Taxonomy" id="307959"/>
    <lineage>
        <taxon>Eukaryota</taxon>
        <taxon>Metazoa</taxon>
        <taxon>Chordata</taxon>
        <taxon>Craniata</taxon>
        <taxon>Vertebrata</taxon>
        <taxon>Euteleostomi</taxon>
        <taxon>Actinopterygii</taxon>
        <taxon>Neopterygii</taxon>
        <taxon>Teleostei</taxon>
        <taxon>Ostariophysi</taxon>
        <taxon>Cypriniformes</taxon>
        <taxon>Cyprinidae</taxon>
        <taxon>Cyprininae</taxon>
        <taxon>Sinocyclocheilus</taxon>
    </lineage>
</organism>
<dbReference type="GO" id="GO:0016559">
    <property type="term" value="P:peroxisome fission"/>
    <property type="evidence" value="ECO:0007669"/>
    <property type="project" value="InterPro"/>
</dbReference>
<proteinExistence type="predicted"/>
<keyword evidence="4" id="KW-0812">Transmembrane</keyword>
<dbReference type="GO" id="GO:0005778">
    <property type="term" value="C:peroxisomal membrane"/>
    <property type="evidence" value="ECO:0007669"/>
    <property type="project" value="UniProtKB-SubCell"/>
</dbReference>
<reference evidence="5" key="2">
    <citation type="submission" date="2025-09" db="UniProtKB">
        <authorList>
            <consortium name="Ensembl"/>
        </authorList>
    </citation>
    <scope>IDENTIFICATION</scope>
</reference>
<evidence type="ECO:0000313" key="5">
    <source>
        <dbReference type="Ensembl" id="ENSSRHP00000073637.1"/>
    </source>
</evidence>
<evidence type="ECO:0000256" key="3">
    <source>
        <dbReference type="ARBA" id="ARBA00046271"/>
    </source>
</evidence>
<name>A0A673LCY5_9TELE</name>
<dbReference type="Ensembl" id="ENSSRHT00000075646.1">
    <property type="protein sequence ID" value="ENSSRHP00000073637.1"/>
    <property type="gene ID" value="ENSSRHG00000036615.1"/>
</dbReference>
<dbReference type="InterPro" id="IPR026510">
    <property type="entry name" value="PEX11C_met"/>
</dbReference>
<feature type="transmembrane region" description="Helical" evidence="4">
    <location>
        <begin position="108"/>
        <end position="128"/>
    </location>
</feature>
<evidence type="ECO:0000313" key="6">
    <source>
        <dbReference type="Proteomes" id="UP000472270"/>
    </source>
</evidence>
<evidence type="ECO:0000256" key="2">
    <source>
        <dbReference type="ARBA" id="ARBA00023140"/>
    </source>
</evidence>
<keyword evidence="6" id="KW-1185">Reference proteome</keyword>
<dbReference type="AlphaFoldDB" id="A0A673LCY5"/>
<dbReference type="Pfam" id="PF05648">
    <property type="entry name" value="PEX11"/>
    <property type="match status" value="1"/>
</dbReference>
<dbReference type="PANTHER" id="PTHR20990">
    <property type="entry name" value="PEROXISOMAL BIOGENESIS FACTOR 11"/>
    <property type="match status" value="1"/>
</dbReference>
<dbReference type="InterPro" id="IPR008733">
    <property type="entry name" value="PEX11"/>
</dbReference>
<evidence type="ECO:0000256" key="1">
    <source>
        <dbReference type="ARBA" id="ARBA00023136"/>
    </source>
</evidence>
<dbReference type="PANTHER" id="PTHR20990:SF1">
    <property type="entry name" value="PEROXISOMAL MEMBRANE PROTEIN 11C"/>
    <property type="match status" value="1"/>
</dbReference>
<reference evidence="5" key="1">
    <citation type="submission" date="2025-08" db="UniProtKB">
        <authorList>
            <consortium name="Ensembl"/>
        </authorList>
    </citation>
    <scope>IDENTIFICATION</scope>
</reference>
<keyword evidence="2" id="KW-0576">Peroxisome</keyword>